<dbReference type="OrthoDB" id="5917763at2"/>
<comment type="caution">
    <text evidence="1">The sequence shown here is derived from an EMBL/GenBank/DDBJ whole genome shotgun (WGS) entry which is preliminary data.</text>
</comment>
<organism evidence="1 2">
    <name type="scientific">Actinomadura rubrisoli</name>
    <dbReference type="NCBI Taxonomy" id="2530368"/>
    <lineage>
        <taxon>Bacteria</taxon>
        <taxon>Bacillati</taxon>
        <taxon>Actinomycetota</taxon>
        <taxon>Actinomycetes</taxon>
        <taxon>Streptosporangiales</taxon>
        <taxon>Thermomonosporaceae</taxon>
        <taxon>Actinomadura</taxon>
    </lineage>
</organism>
<gene>
    <name evidence="1" type="ORF">E1298_01910</name>
</gene>
<dbReference type="RefSeq" id="WP_131888975.1">
    <property type="nucleotide sequence ID" value="NZ_SMKU01000003.1"/>
</dbReference>
<accession>A0A4R5CCN0</accession>
<keyword evidence="2" id="KW-1185">Reference proteome</keyword>
<protein>
    <submittedName>
        <fullName evidence="1">Uncharacterized protein</fullName>
    </submittedName>
</protein>
<dbReference type="Proteomes" id="UP000294513">
    <property type="component" value="Unassembled WGS sequence"/>
</dbReference>
<dbReference type="EMBL" id="SMKU01000003">
    <property type="protein sequence ID" value="TDD97215.1"/>
    <property type="molecule type" value="Genomic_DNA"/>
</dbReference>
<evidence type="ECO:0000313" key="1">
    <source>
        <dbReference type="EMBL" id="TDD97215.1"/>
    </source>
</evidence>
<proteinExistence type="predicted"/>
<sequence length="134" mass="15329">MRFYRVARPLAGDWQGIPVGPYQWRSRKDKDGDVLTEMSYEHCDSNHPTPQLDGLGHIDGDEYCGFPSMDELRSWFDGDWLELLGSIGFRIYVYEVDEDYVREGGHQAVAPLHSDYGTALVDEIDLMEMENAGH</sequence>
<name>A0A4R5CCN0_9ACTN</name>
<evidence type="ECO:0000313" key="2">
    <source>
        <dbReference type="Proteomes" id="UP000294513"/>
    </source>
</evidence>
<reference evidence="1 2" key="1">
    <citation type="submission" date="2019-03" db="EMBL/GenBank/DDBJ databases">
        <title>Draft genome sequences of novel Actinobacteria.</title>
        <authorList>
            <person name="Sahin N."/>
            <person name="Ay H."/>
            <person name="Saygin H."/>
        </authorList>
    </citation>
    <scope>NUCLEOTIDE SEQUENCE [LARGE SCALE GENOMIC DNA]</scope>
    <source>
        <strain evidence="1 2">H3C3</strain>
    </source>
</reference>
<dbReference type="AlphaFoldDB" id="A0A4R5CCN0"/>